<dbReference type="PANTHER" id="PTHR13789:SF314">
    <property type="entry name" value="FAD-BINDING DOMAIN-CONTAINING PROTEIN"/>
    <property type="match status" value="1"/>
</dbReference>
<evidence type="ECO:0000256" key="1">
    <source>
        <dbReference type="ARBA" id="ARBA00007992"/>
    </source>
</evidence>
<dbReference type="AlphaFoldDB" id="A0A2J6SIX5"/>
<proteinExistence type="inferred from homology"/>
<dbReference type="GO" id="GO:0071949">
    <property type="term" value="F:FAD binding"/>
    <property type="evidence" value="ECO:0007669"/>
    <property type="project" value="InterPro"/>
</dbReference>
<dbReference type="Gene3D" id="3.50.50.60">
    <property type="entry name" value="FAD/NAD(P)-binding domain"/>
    <property type="match status" value="1"/>
</dbReference>
<organism evidence="7 8">
    <name type="scientific">Hyaloscypha bicolor E</name>
    <dbReference type="NCBI Taxonomy" id="1095630"/>
    <lineage>
        <taxon>Eukaryota</taxon>
        <taxon>Fungi</taxon>
        <taxon>Dikarya</taxon>
        <taxon>Ascomycota</taxon>
        <taxon>Pezizomycotina</taxon>
        <taxon>Leotiomycetes</taxon>
        <taxon>Helotiales</taxon>
        <taxon>Hyaloscyphaceae</taxon>
        <taxon>Hyaloscypha</taxon>
        <taxon>Hyaloscypha bicolor</taxon>
    </lineage>
</organism>
<dbReference type="InParanoid" id="A0A2J6SIX5"/>
<dbReference type="RefSeq" id="XP_024727594.1">
    <property type="nucleotide sequence ID" value="XM_024878797.1"/>
</dbReference>
<evidence type="ECO:0000256" key="5">
    <source>
        <dbReference type="ARBA" id="ARBA00023033"/>
    </source>
</evidence>
<sequence length="414" mass="45625">MTQSGLKVTIIGGGIAGSLAARVLREQHSVTVLELSTDPIEVGAAISIGPNGTRILAKLNFDPTRTGSVPVGNLRTWNKAGEMVRDIEVDYAQDYGSPWLLQHRADLRAEFLRLATARSEELGLKGVPAIVRYGTKAVDIDAETGTVTLEGGEKVDADLVIAADGVKSIARAMVVGDDAFKSARPSGLSAFRFTLPREEILEKIPDFRILDKSKPGMLKTVFSFDPSRRSAVLYPCRDFELLNFVCIVPDDILKTATTESWSAAGDVEELLSCFQDFPPWLLDILKLGKNIKLWQLRDQDPLPTYVRGKTVLIGDAAHAMTPHQGQGGSQSIEDAEGFELFNRPGVSPADVPRILKEFDSVRRPRASQIQDNTRQSVNKKTVGDIYRFQRYNWTYPGVIEGLRRVQAGEELIQF</sequence>
<dbReference type="OrthoDB" id="9993796at2759"/>
<reference evidence="7 8" key="1">
    <citation type="submission" date="2016-04" db="EMBL/GenBank/DDBJ databases">
        <title>A degradative enzymes factory behind the ericoid mycorrhizal symbiosis.</title>
        <authorList>
            <consortium name="DOE Joint Genome Institute"/>
            <person name="Martino E."/>
            <person name="Morin E."/>
            <person name="Grelet G."/>
            <person name="Kuo A."/>
            <person name="Kohler A."/>
            <person name="Daghino S."/>
            <person name="Barry K."/>
            <person name="Choi C."/>
            <person name="Cichocki N."/>
            <person name="Clum A."/>
            <person name="Copeland A."/>
            <person name="Hainaut M."/>
            <person name="Haridas S."/>
            <person name="Labutti K."/>
            <person name="Lindquist E."/>
            <person name="Lipzen A."/>
            <person name="Khouja H.-R."/>
            <person name="Murat C."/>
            <person name="Ohm R."/>
            <person name="Olson A."/>
            <person name="Spatafora J."/>
            <person name="Veneault-Fourrey C."/>
            <person name="Henrissat B."/>
            <person name="Grigoriev I."/>
            <person name="Martin F."/>
            <person name="Perotto S."/>
        </authorList>
    </citation>
    <scope>NUCLEOTIDE SEQUENCE [LARGE SCALE GENOMIC DNA]</scope>
    <source>
        <strain evidence="7 8">E</strain>
    </source>
</reference>
<keyword evidence="5" id="KW-0503">Monooxygenase</keyword>
<dbReference type="InterPro" id="IPR002938">
    <property type="entry name" value="FAD-bd"/>
</dbReference>
<keyword evidence="4" id="KW-0560">Oxidoreductase</keyword>
<gene>
    <name evidence="7" type="ORF">K444DRAFT_604121</name>
</gene>
<dbReference type="PRINTS" id="PR00420">
    <property type="entry name" value="RNGMNOXGNASE"/>
</dbReference>
<feature type="domain" description="FAD-binding" evidence="6">
    <location>
        <begin position="7"/>
        <end position="335"/>
    </location>
</feature>
<evidence type="ECO:0000256" key="2">
    <source>
        <dbReference type="ARBA" id="ARBA00022630"/>
    </source>
</evidence>
<evidence type="ECO:0000313" key="8">
    <source>
        <dbReference type="Proteomes" id="UP000235371"/>
    </source>
</evidence>
<dbReference type="Proteomes" id="UP000235371">
    <property type="component" value="Unassembled WGS sequence"/>
</dbReference>
<protein>
    <submittedName>
        <fullName evidence="7">FAD binding domain protein</fullName>
    </submittedName>
</protein>
<comment type="similarity">
    <text evidence="1">Belongs to the paxM FAD-dependent monooxygenase family.</text>
</comment>
<evidence type="ECO:0000259" key="6">
    <source>
        <dbReference type="Pfam" id="PF01494"/>
    </source>
</evidence>
<dbReference type="SUPFAM" id="SSF54373">
    <property type="entry name" value="FAD-linked reductases, C-terminal domain"/>
    <property type="match status" value="1"/>
</dbReference>
<dbReference type="Pfam" id="PF01494">
    <property type="entry name" value="FAD_binding_3"/>
    <property type="match status" value="1"/>
</dbReference>
<evidence type="ECO:0000256" key="4">
    <source>
        <dbReference type="ARBA" id="ARBA00023002"/>
    </source>
</evidence>
<keyword evidence="2" id="KW-0285">Flavoprotein</keyword>
<dbReference type="STRING" id="1095630.A0A2J6SIX5"/>
<evidence type="ECO:0000313" key="7">
    <source>
        <dbReference type="EMBL" id="PMD50690.1"/>
    </source>
</evidence>
<dbReference type="InterPro" id="IPR036188">
    <property type="entry name" value="FAD/NAD-bd_sf"/>
</dbReference>
<dbReference type="EMBL" id="KZ613913">
    <property type="protein sequence ID" value="PMD50690.1"/>
    <property type="molecule type" value="Genomic_DNA"/>
</dbReference>
<dbReference type="GO" id="GO:0004497">
    <property type="term" value="F:monooxygenase activity"/>
    <property type="evidence" value="ECO:0007669"/>
    <property type="project" value="UniProtKB-KW"/>
</dbReference>
<dbReference type="PANTHER" id="PTHR13789">
    <property type="entry name" value="MONOOXYGENASE"/>
    <property type="match status" value="1"/>
</dbReference>
<keyword evidence="3" id="KW-0274">FAD</keyword>
<keyword evidence="8" id="KW-1185">Reference proteome</keyword>
<dbReference type="InterPro" id="IPR050493">
    <property type="entry name" value="FAD-dep_Monooxygenase_BioMet"/>
</dbReference>
<dbReference type="GeneID" id="36586874"/>
<dbReference type="SUPFAM" id="SSF51905">
    <property type="entry name" value="FAD/NAD(P)-binding domain"/>
    <property type="match status" value="1"/>
</dbReference>
<accession>A0A2J6SIX5</accession>
<evidence type="ECO:0000256" key="3">
    <source>
        <dbReference type="ARBA" id="ARBA00022827"/>
    </source>
</evidence>
<name>A0A2J6SIX5_9HELO</name>